<evidence type="ECO:0000313" key="19">
    <source>
        <dbReference type="EMBL" id="CCA24390.1"/>
    </source>
</evidence>
<feature type="compositionally biased region" description="Low complexity" evidence="14">
    <location>
        <begin position="451"/>
        <end position="465"/>
    </location>
</feature>
<dbReference type="AlphaFoldDB" id="F0WF16"/>
<organism evidence="18">
    <name type="scientific">Albugo laibachii Nc14</name>
    <dbReference type="NCBI Taxonomy" id="890382"/>
    <lineage>
        <taxon>Eukaryota</taxon>
        <taxon>Sar</taxon>
        <taxon>Stramenopiles</taxon>
        <taxon>Oomycota</taxon>
        <taxon>Peronosporomycetes</taxon>
        <taxon>Albuginales</taxon>
        <taxon>Albuginaceae</taxon>
        <taxon>Albugo</taxon>
    </lineage>
</organism>
<evidence type="ECO:0000256" key="9">
    <source>
        <dbReference type="ARBA" id="ARBA00022837"/>
    </source>
</evidence>
<dbReference type="CDD" id="cd05117">
    <property type="entry name" value="STKc_CAMK"/>
    <property type="match status" value="1"/>
</dbReference>
<evidence type="ECO:0000259" key="15">
    <source>
        <dbReference type="PROSITE" id="PS50003"/>
    </source>
</evidence>
<keyword evidence="4" id="KW-0808">Transferase</keyword>
<dbReference type="Pfam" id="PF13202">
    <property type="entry name" value="EF-hand_5"/>
    <property type="match status" value="1"/>
</dbReference>
<evidence type="ECO:0000256" key="4">
    <source>
        <dbReference type="ARBA" id="ARBA00022679"/>
    </source>
</evidence>
<protein>
    <recommendedName>
        <fullName evidence="2">non-specific serine/threonine protein kinase</fullName>
        <ecNumber evidence="2">2.7.11.1</ecNumber>
    </recommendedName>
</protein>
<dbReference type="SUPFAM" id="SSF56112">
    <property type="entry name" value="Protein kinase-like (PK-like)"/>
    <property type="match status" value="1"/>
</dbReference>
<evidence type="ECO:0000256" key="12">
    <source>
        <dbReference type="ARBA" id="ARBA00047899"/>
    </source>
</evidence>
<evidence type="ECO:0000256" key="3">
    <source>
        <dbReference type="ARBA" id="ARBA00022527"/>
    </source>
</evidence>
<feature type="region of interest" description="Disordered" evidence="14">
    <location>
        <begin position="307"/>
        <end position="341"/>
    </location>
</feature>
<dbReference type="PROSITE" id="PS50003">
    <property type="entry name" value="PH_DOMAIN"/>
    <property type="match status" value="1"/>
</dbReference>
<dbReference type="GO" id="GO:0005509">
    <property type="term" value="F:calcium ion binding"/>
    <property type="evidence" value="ECO:0007669"/>
    <property type="project" value="InterPro"/>
</dbReference>
<dbReference type="GO" id="GO:0004674">
    <property type="term" value="F:protein serine/threonine kinase activity"/>
    <property type="evidence" value="ECO:0007669"/>
    <property type="project" value="UniProtKB-KW"/>
</dbReference>
<comment type="cofactor">
    <cofactor evidence="1">
        <name>Mg(2+)</name>
        <dbReference type="ChEBI" id="CHEBI:18420"/>
    </cofactor>
</comment>
<dbReference type="InterPro" id="IPR011993">
    <property type="entry name" value="PH-like_dom_sf"/>
</dbReference>
<dbReference type="InterPro" id="IPR008271">
    <property type="entry name" value="Ser/Thr_kinase_AS"/>
</dbReference>
<feature type="domain" description="EF-hand" evidence="17">
    <location>
        <begin position="67"/>
        <end position="96"/>
    </location>
</feature>
<dbReference type="CDD" id="cd00051">
    <property type="entry name" value="EFh"/>
    <property type="match status" value="1"/>
</dbReference>
<keyword evidence="10" id="KW-0067">ATP-binding</keyword>
<dbReference type="SMART" id="SM00220">
    <property type="entry name" value="S_TKc"/>
    <property type="match status" value="1"/>
</dbReference>
<evidence type="ECO:0000259" key="16">
    <source>
        <dbReference type="PROSITE" id="PS50011"/>
    </source>
</evidence>
<dbReference type="PROSITE" id="PS50011">
    <property type="entry name" value="PROTEIN_KINASE_DOM"/>
    <property type="match status" value="1"/>
</dbReference>
<dbReference type="FunFam" id="3.30.200.20:FF:000315">
    <property type="entry name" value="Calcium-dependent protein kinase 3"/>
    <property type="match status" value="1"/>
</dbReference>
<dbReference type="GO" id="GO:0005524">
    <property type="term" value="F:ATP binding"/>
    <property type="evidence" value="ECO:0007669"/>
    <property type="project" value="UniProtKB-KW"/>
</dbReference>
<evidence type="ECO:0000256" key="1">
    <source>
        <dbReference type="ARBA" id="ARBA00001946"/>
    </source>
</evidence>
<evidence type="ECO:0000313" key="18">
    <source>
        <dbReference type="EMBL" id="CCA19798.1"/>
    </source>
</evidence>
<reference evidence="18" key="1">
    <citation type="journal article" date="2011" name="PLoS Biol.">
        <title>Gene gain and loss during evolution of obligate parasitism in the white rust pathogen of Arabidopsis thaliana.</title>
        <authorList>
            <person name="Kemen E."/>
            <person name="Gardiner A."/>
            <person name="Schultz-Larsen T."/>
            <person name="Kemen A.C."/>
            <person name="Balmuth A.L."/>
            <person name="Robert-Seilaniantz A."/>
            <person name="Bailey K."/>
            <person name="Holub E."/>
            <person name="Studholme D.J."/>
            <person name="Maclean D."/>
            <person name="Jones J.D."/>
        </authorList>
    </citation>
    <scope>NUCLEOTIDE SEQUENCE</scope>
</reference>
<feature type="domain" description="Protein kinase" evidence="16">
    <location>
        <begin position="508"/>
        <end position="766"/>
    </location>
</feature>
<dbReference type="PROSITE" id="PS00018">
    <property type="entry name" value="EF_HAND_1"/>
    <property type="match status" value="2"/>
</dbReference>
<keyword evidence="8 18" id="KW-0418">Kinase</keyword>
<dbReference type="InterPro" id="IPR018247">
    <property type="entry name" value="EF_Hand_1_Ca_BS"/>
</dbReference>
<comment type="catalytic activity">
    <reaction evidence="12">
        <text>L-threonyl-[protein] + ATP = O-phospho-L-threonyl-[protein] + ADP + H(+)</text>
        <dbReference type="Rhea" id="RHEA:46608"/>
        <dbReference type="Rhea" id="RHEA-COMP:11060"/>
        <dbReference type="Rhea" id="RHEA-COMP:11605"/>
        <dbReference type="ChEBI" id="CHEBI:15378"/>
        <dbReference type="ChEBI" id="CHEBI:30013"/>
        <dbReference type="ChEBI" id="CHEBI:30616"/>
        <dbReference type="ChEBI" id="CHEBI:61977"/>
        <dbReference type="ChEBI" id="CHEBI:456216"/>
        <dbReference type="EC" id="2.7.11.1"/>
    </reaction>
</comment>
<dbReference type="EC" id="2.7.11.1" evidence="2"/>
<keyword evidence="5" id="KW-0479">Metal-binding</keyword>
<gene>
    <name evidence="18" type="primary">AlNc14C79G5210</name>
    <name evidence="19" type="synonym">AlNc14C237G9408</name>
    <name evidence="18" type="ORF">ALNC14_059410</name>
    <name evidence="19" type="ORF">ALNC14_105340</name>
</gene>
<dbReference type="Pfam" id="PF00069">
    <property type="entry name" value="Pkinase"/>
    <property type="match status" value="1"/>
</dbReference>
<dbReference type="EMBL" id="FR824282">
    <property type="protein sequence ID" value="CCA24390.1"/>
    <property type="molecule type" value="Genomic_DNA"/>
</dbReference>
<dbReference type="Gene3D" id="1.10.238.10">
    <property type="entry name" value="EF-hand"/>
    <property type="match status" value="1"/>
</dbReference>
<dbReference type="FunFam" id="1.10.510.10:FF:000571">
    <property type="entry name" value="Maternal embryonic leucine zipper kinase"/>
    <property type="match status" value="1"/>
</dbReference>
<dbReference type="InterPro" id="IPR001849">
    <property type="entry name" value="PH_domain"/>
</dbReference>
<dbReference type="SUPFAM" id="SSF50729">
    <property type="entry name" value="PH domain-like"/>
    <property type="match status" value="1"/>
</dbReference>
<comment type="similarity">
    <text evidence="11">Belongs to the protein kinase superfamily. Ser/Thr protein kinase family. CDPK subfamily.</text>
</comment>
<name>F0WF16_9STRA</name>
<comment type="catalytic activity">
    <reaction evidence="13">
        <text>L-seryl-[protein] + ATP = O-phospho-L-seryl-[protein] + ADP + H(+)</text>
        <dbReference type="Rhea" id="RHEA:17989"/>
        <dbReference type="Rhea" id="RHEA-COMP:9863"/>
        <dbReference type="Rhea" id="RHEA-COMP:11604"/>
        <dbReference type="ChEBI" id="CHEBI:15378"/>
        <dbReference type="ChEBI" id="CHEBI:29999"/>
        <dbReference type="ChEBI" id="CHEBI:30616"/>
        <dbReference type="ChEBI" id="CHEBI:83421"/>
        <dbReference type="ChEBI" id="CHEBI:456216"/>
        <dbReference type="EC" id="2.7.11.1"/>
    </reaction>
</comment>
<dbReference type="Gene3D" id="2.30.29.30">
    <property type="entry name" value="Pleckstrin-homology domain (PH domain)/Phosphotyrosine-binding domain (PTB)"/>
    <property type="match status" value="1"/>
</dbReference>
<feature type="domain" description="PH" evidence="15">
    <location>
        <begin position="366"/>
        <end position="500"/>
    </location>
</feature>
<dbReference type="SUPFAM" id="SSF47473">
    <property type="entry name" value="EF-hand"/>
    <property type="match status" value="1"/>
</dbReference>
<evidence type="ECO:0000256" key="13">
    <source>
        <dbReference type="ARBA" id="ARBA00048679"/>
    </source>
</evidence>
<proteinExistence type="inferred from homology"/>
<feature type="compositionally biased region" description="Low complexity" evidence="14">
    <location>
        <begin position="325"/>
        <end position="335"/>
    </location>
</feature>
<dbReference type="PRINTS" id="PR00450">
    <property type="entry name" value="RECOVERIN"/>
</dbReference>
<dbReference type="InterPro" id="IPR002048">
    <property type="entry name" value="EF_hand_dom"/>
</dbReference>
<keyword evidence="9" id="KW-0106">Calcium</keyword>
<dbReference type="PROSITE" id="PS50222">
    <property type="entry name" value="EF_HAND_2"/>
    <property type="match status" value="2"/>
</dbReference>
<feature type="compositionally biased region" description="Polar residues" evidence="14">
    <location>
        <begin position="312"/>
        <end position="324"/>
    </location>
</feature>
<dbReference type="InterPro" id="IPR000719">
    <property type="entry name" value="Prot_kinase_dom"/>
</dbReference>
<evidence type="ECO:0000256" key="2">
    <source>
        <dbReference type="ARBA" id="ARBA00012513"/>
    </source>
</evidence>
<dbReference type="PROSITE" id="PS00108">
    <property type="entry name" value="PROTEIN_KINASE_ST"/>
    <property type="match status" value="1"/>
</dbReference>
<keyword evidence="7" id="KW-0547">Nucleotide-binding</keyword>
<evidence type="ECO:0000256" key="10">
    <source>
        <dbReference type="ARBA" id="ARBA00022840"/>
    </source>
</evidence>
<dbReference type="SMART" id="SM00233">
    <property type="entry name" value="PH"/>
    <property type="match status" value="1"/>
</dbReference>
<dbReference type="EMBL" id="FR824124">
    <property type="protein sequence ID" value="CCA19798.1"/>
    <property type="molecule type" value="Genomic_DNA"/>
</dbReference>
<accession>F0WF16</accession>
<dbReference type="HOGENOM" id="CLU_023899_0_0_1"/>
<keyword evidence="3" id="KW-0723">Serine/threonine-protein kinase</keyword>
<dbReference type="Gene3D" id="1.10.510.10">
    <property type="entry name" value="Transferase(Phosphotransferase) domain 1"/>
    <property type="match status" value="1"/>
</dbReference>
<dbReference type="InterPro" id="IPR011992">
    <property type="entry name" value="EF-hand-dom_pair"/>
</dbReference>
<feature type="region of interest" description="Disordered" evidence="14">
    <location>
        <begin position="450"/>
        <end position="470"/>
    </location>
</feature>
<evidence type="ECO:0000256" key="6">
    <source>
        <dbReference type="ARBA" id="ARBA00022737"/>
    </source>
</evidence>
<evidence type="ECO:0000256" key="11">
    <source>
        <dbReference type="ARBA" id="ARBA00024334"/>
    </source>
</evidence>
<evidence type="ECO:0000256" key="7">
    <source>
        <dbReference type="ARBA" id="ARBA00022741"/>
    </source>
</evidence>
<dbReference type="PANTHER" id="PTHR24347">
    <property type="entry name" value="SERINE/THREONINE-PROTEIN KINASE"/>
    <property type="match status" value="1"/>
</dbReference>
<keyword evidence="6" id="KW-0677">Repeat</keyword>
<dbReference type="InterPro" id="IPR011009">
    <property type="entry name" value="Kinase-like_dom_sf"/>
</dbReference>
<reference evidence="18" key="2">
    <citation type="submission" date="2011-02" db="EMBL/GenBank/DDBJ databases">
        <authorList>
            <person name="MacLean D."/>
        </authorList>
    </citation>
    <scope>NUCLEOTIDE SEQUENCE</scope>
</reference>
<dbReference type="SMART" id="SM00054">
    <property type="entry name" value="EFh"/>
    <property type="match status" value="2"/>
</dbReference>
<evidence type="ECO:0000256" key="8">
    <source>
        <dbReference type="ARBA" id="ARBA00022777"/>
    </source>
</evidence>
<evidence type="ECO:0000259" key="17">
    <source>
        <dbReference type="PROSITE" id="PS50222"/>
    </source>
</evidence>
<evidence type="ECO:0000256" key="14">
    <source>
        <dbReference type="SAM" id="MobiDB-lite"/>
    </source>
</evidence>
<evidence type="ECO:0000256" key="5">
    <source>
        <dbReference type="ARBA" id="ARBA00022723"/>
    </source>
</evidence>
<feature type="domain" description="EF-hand" evidence="17">
    <location>
        <begin position="97"/>
        <end position="132"/>
    </location>
</feature>
<sequence>MGNVPVLMDYPLRRLTADERESLKNLHVNEIEMLRKTFKALACGTNGHRVDKETFMKCFTLPGLLGERLFEVIDKDSSGTIDFNEFVCGLGTVFRGSKKEKLKFIFALYDVNESGSISRNDLITMLNQFPKSMLEYIPHSDTHTRQISSDEQVSLDGHTEKHSCSQVDGQDGNVLDDIESLVNHAFENSNGFLSFELFYNWCEKTPDVANFWMSMMASPLSSLSKKGSSAFSFHSELGSDEPPTEASVFPYPKGSTLVNSQSAIFDTTGLLETEEHLKKARLSCSVELISNKIDQLLLEVKSKLESARTKDTPVTSESFLTAENSSVPSPSLSQSSERKTSTVCAQTNRRISSYRVPELLSVSPHVESLSGTLWKRGSRLRQLKARHYVLQGNFLYCYLNEEDTIPRDVTFMCDCYVERDIKPVALAKNTMLYGIDILIESNNHGATNDLATAAPSPEATSPTSRAMKENSSTWRHKRTLYLKSEEEQQIWLQALRQATDKAAIEECYEFGDQLGRGRFSKVLLGTHKQSGASHAVKVLDKASLSVAEKKLIRTEIAILRLVSHPHIIRLHDVYEDKQYMYIVTELMTGGELFKRVMDQNHFSEKETRLVMHPLLESVGYIHRLGVIHRDLKPENILCGETLSDIKIADFGLSKLVYPHELMKMPCGTLSYVAPEVLSLVGYGKEADVWSLGVIMYLLLRGELPFHGKTKNEIVQKTLYAELNLEEDHHSVWASVSEEAKTVLKGLLTKDPEKRLTAQAALKHPWFTMSVESM</sequence>